<keyword evidence="2 7" id="KW-0813">Transport</keyword>
<keyword evidence="5 7" id="KW-1133">Transmembrane helix</keyword>
<gene>
    <name evidence="9" type="ORF">GCM10010910_29420</name>
</gene>
<comment type="subcellular location">
    <subcellularLocation>
        <location evidence="1 7">Cell membrane</location>
        <topology evidence="1 7">Multi-pass membrane protein</topology>
    </subcellularLocation>
</comment>
<evidence type="ECO:0000313" key="10">
    <source>
        <dbReference type="Proteomes" id="UP000638043"/>
    </source>
</evidence>
<evidence type="ECO:0000256" key="5">
    <source>
        <dbReference type="ARBA" id="ARBA00022989"/>
    </source>
</evidence>
<comment type="similarity">
    <text evidence="7">Belongs to the binding-protein-dependent transport system permease family.</text>
</comment>
<dbReference type="InterPro" id="IPR000515">
    <property type="entry name" value="MetI-like"/>
</dbReference>
<feature type="domain" description="ABC transmembrane type-1" evidence="8">
    <location>
        <begin position="101"/>
        <end position="290"/>
    </location>
</feature>
<dbReference type="EMBL" id="BMMQ01000014">
    <property type="protein sequence ID" value="GGO67502.1"/>
    <property type="molecule type" value="Genomic_DNA"/>
</dbReference>
<evidence type="ECO:0000259" key="8">
    <source>
        <dbReference type="PROSITE" id="PS50928"/>
    </source>
</evidence>
<dbReference type="SUPFAM" id="SSF161098">
    <property type="entry name" value="MetI-like"/>
    <property type="match status" value="1"/>
</dbReference>
<comment type="caution">
    <text evidence="9">The sequence shown here is derived from an EMBL/GenBank/DDBJ whole genome shotgun (WGS) entry which is preliminary data.</text>
</comment>
<evidence type="ECO:0000256" key="3">
    <source>
        <dbReference type="ARBA" id="ARBA00022475"/>
    </source>
</evidence>
<evidence type="ECO:0000256" key="6">
    <source>
        <dbReference type="ARBA" id="ARBA00023136"/>
    </source>
</evidence>
<keyword evidence="3" id="KW-1003">Cell membrane</keyword>
<evidence type="ECO:0000256" key="7">
    <source>
        <dbReference type="RuleBase" id="RU363032"/>
    </source>
</evidence>
<dbReference type="InterPro" id="IPR035906">
    <property type="entry name" value="MetI-like_sf"/>
</dbReference>
<evidence type="ECO:0000256" key="4">
    <source>
        <dbReference type="ARBA" id="ARBA00022692"/>
    </source>
</evidence>
<dbReference type="Pfam" id="PF00528">
    <property type="entry name" value="BPD_transp_1"/>
    <property type="match status" value="1"/>
</dbReference>
<name>A0ABQ2N5J3_9MICO</name>
<feature type="transmembrane region" description="Helical" evidence="7">
    <location>
        <begin position="36"/>
        <end position="58"/>
    </location>
</feature>
<dbReference type="PROSITE" id="PS50928">
    <property type="entry name" value="ABC_TM1"/>
    <property type="match status" value="1"/>
</dbReference>
<sequence length="301" mass="31690">MTDTLAAEVTAAPLEKARRPARRPVNKRGWLRKGTLAVATDWVLIIALVAVTILAIAAPTLAPYDPVQPVGVPRLPPLSDGHLLGTDSIGRDTLSRVLIGMQTSWKLSILVTVLGLIIGAIVGVIAAVCGGWIDTVLMRITEVFLALPSMIVAVAVAAALGPGLTNTVIAVLIVWWPYYARIIRSETKAIVSRPHIEAARMAGVNGFGIVWRHVLPGVIPTAIVTASLDIGNVVMTLAALSFLGLGQPAPAPELGADTSRSLVELLDAWWIPLIPGLVVMGLGLVSNLAGDALRNRIAGRR</sequence>
<feature type="transmembrane region" description="Helical" evidence="7">
    <location>
        <begin position="269"/>
        <end position="290"/>
    </location>
</feature>
<dbReference type="Gene3D" id="1.10.3720.10">
    <property type="entry name" value="MetI-like"/>
    <property type="match status" value="1"/>
</dbReference>
<feature type="transmembrane region" description="Helical" evidence="7">
    <location>
        <begin position="107"/>
        <end position="133"/>
    </location>
</feature>
<feature type="transmembrane region" description="Helical" evidence="7">
    <location>
        <begin position="145"/>
        <end position="178"/>
    </location>
</feature>
<keyword evidence="10" id="KW-1185">Reference proteome</keyword>
<accession>A0ABQ2N5J3</accession>
<dbReference type="PANTHER" id="PTHR43386">
    <property type="entry name" value="OLIGOPEPTIDE TRANSPORT SYSTEM PERMEASE PROTEIN APPC"/>
    <property type="match status" value="1"/>
</dbReference>
<evidence type="ECO:0000313" key="9">
    <source>
        <dbReference type="EMBL" id="GGO67502.1"/>
    </source>
</evidence>
<evidence type="ECO:0000256" key="1">
    <source>
        <dbReference type="ARBA" id="ARBA00004651"/>
    </source>
</evidence>
<dbReference type="PANTHER" id="PTHR43386:SF1">
    <property type="entry name" value="D,D-DIPEPTIDE TRANSPORT SYSTEM PERMEASE PROTEIN DDPC-RELATED"/>
    <property type="match status" value="1"/>
</dbReference>
<dbReference type="RefSeq" id="WP_188703220.1">
    <property type="nucleotide sequence ID" value="NZ_BMMQ01000014.1"/>
</dbReference>
<dbReference type="Proteomes" id="UP000638043">
    <property type="component" value="Unassembled WGS sequence"/>
</dbReference>
<protein>
    <submittedName>
        <fullName evidence="9">Cytochrome c550</fullName>
    </submittedName>
</protein>
<dbReference type="CDD" id="cd06261">
    <property type="entry name" value="TM_PBP2"/>
    <property type="match status" value="1"/>
</dbReference>
<reference evidence="10" key="1">
    <citation type="journal article" date="2019" name="Int. J. Syst. Evol. Microbiol.">
        <title>The Global Catalogue of Microorganisms (GCM) 10K type strain sequencing project: providing services to taxonomists for standard genome sequencing and annotation.</title>
        <authorList>
            <consortium name="The Broad Institute Genomics Platform"/>
            <consortium name="The Broad Institute Genome Sequencing Center for Infectious Disease"/>
            <person name="Wu L."/>
            <person name="Ma J."/>
        </authorList>
    </citation>
    <scope>NUCLEOTIDE SEQUENCE [LARGE SCALE GENOMIC DNA]</scope>
    <source>
        <strain evidence="10">CGMCC 4.7181</strain>
    </source>
</reference>
<organism evidence="9 10">
    <name type="scientific">Microbacterium nanhaiense</name>
    <dbReference type="NCBI Taxonomy" id="1301026"/>
    <lineage>
        <taxon>Bacteria</taxon>
        <taxon>Bacillati</taxon>
        <taxon>Actinomycetota</taxon>
        <taxon>Actinomycetes</taxon>
        <taxon>Micrococcales</taxon>
        <taxon>Microbacteriaceae</taxon>
        <taxon>Microbacterium</taxon>
    </lineage>
</organism>
<proteinExistence type="inferred from homology"/>
<keyword evidence="4 7" id="KW-0812">Transmembrane</keyword>
<evidence type="ECO:0000256" key="2">
    <source>
        <dbReference type="ARBA" id="ARBA00022448"/>
    </source>
</evidence>
<keyword evidence="6 7" id="KW-0472">Membrane</keyword>
<dbReference type="InterPro" id="IPR050366">
    <property type="entry name" value="BP-dependent_transpt_permease"/>
</dbReference>